<dbReference type="Pfam" id="PF04084">
    <property type="entry name" value="RecA-like_ORC2"/>
    <property type="match status" value="1"/>
</dbReference>
<comment type="function">
    <text evidence="6">Component of the origin recognition complex (ORC) that binds origins of replication. DNA-binding is ATP-dependent. ORC is required to assemble the pre-replication complex necessary to initiate DNA replication.</text>
</comment>
<dbReference type="RefSeq" id="XP_035777341.1">
    <property type="nucleotide sequence ID" value="XM_035921448.1"/>
</dbReference>
<feature type="compositionally biased region" description="Polar residues" evidence="7">
    <location>
        <begin position="164"/>
        <end position="174"/>
    </location>
</feature>
<reference evidence="10" key="2">
    <citation type="submission" date="2022-08" db="UniProtKB">
        <authorList>
            <consortium name="EnsemblMetazoa"/>
        </authorList>
    </citation>
    <scope>IDENTIFICATION</scope>
    <source>
        <strain evidence="10">STECLA/ALBI9_A</strain>
    </source>
</reference>
<keyword evidence="5 6" id="KW-0539">Nucleus</keyword>
<feature type="domain" description="Origin recognition complex subunit 2 winged-helix" evidence="9">
    <location>
        <begin position="540"/>
        <end position="598"/>
    </location>
</feature>
<dbReference type="STRING" id="7167.A0A182FPD9"/>
<protein>
    <recommendedName>
        <fullName evidence="3 6">Origin recognition complex subunit 2</fullName>
    </recommendedName>
</protein>
<feature type="region of interest" description="Disordered" evidence="7">
    <location>
        <begin position="109"/>
        <end position="257"/>
    </location>
</feature>
<comment type="similarity">
    <text evidence="2 6">Belongs to the ORC2 family.</text>
</comment>
<feature type="domain" description="Origin recognition complex subunit 2 RecA-like" evidence="8">
    <location>
        <begin position="325"/>
        <end position="482"/>
    </location>
</feature>
<evidence type="ECO:0000256" key="6">
    <source>
        <dbReference type="RuleBase" id="RU368084"/>
    </source>
</evidence>
<keyword evidence="11" id="KW-1185">Reference proteome</keyword>
<name>A0A182FPD9_ANOAL</name>
<dbReference type="Proteomes" id="UP000069272">
    <property type="component" value="Chromosome 2R"/>
</dbReference>
<feature type="compositionally biased region" description="Low complexity" evidence="7">
    <location>
        <begin position="196"/>
        <end position="215"/>
    </location>
</feature>
<reference evidence="10 11" key="1">
    <citation type="journal article" date="2017" name="G3 (Bethesda)">
        <title>The Physical Genome Mapping of Anopheles albimanus Corrected Scaffold Misassemblies and Identified Interarm Rearrangements in Genus Anopheles.</title>
        <authorList>
            <person name="Artemov G.N."/>
            <person name="Peery A.N."/>
            <person name="Jiang X."/>
            <person name="Tu Z."/>
            <person name="Stegniy V.N."/>
            <person name="Sharakhova M.V."/>
            <person name="Sharakhov I.V."/>
        </authorList>
    </citation>
    <scope>NUCLEOTIDE SEQUENCE [LARGE SCALE GENOMIC DNA]</scope>
    <source>
        <strain evidence="10 11">ALBI9_A</strain>
    </source>
</reference>
<dbReference type="PANTHER" id="PTHR14052">
    <property type="entry name" value="ORIGIN RECOGNITION COMPLEX SUBUNIT 2"/>
    <property type="match status" value="1"/>
</dbReference>
<dbReference type="InterPro" id="IPR056773">
    <property type="entry name" value="WHD_ORC2"/>
</dbReference>
<dbReference type="InterPro" id="IPR007220">
    <property type="entry name" value="ORC2"/>
</dbReference>
<evidence type="ECO:0000256" key="5">
    <source>
        <dbReference type="ARBA" id="ARBA00023242"/>
    </source>
</evidence>
<dbReference type="PANTHER" id="PTHR14052:SF0">
    <property type="entry name" value="ORIGIN RECOGNITION COMPLEX SUBUNIT 2"/>
    <property type="match status" value="1"/>
</dbReference>
<dbReference type="OrthoDB" id="20198at2759"/>
<dbReference type="KEGG" id="aali:118458707"/>
<dbReference type="VEuPathDB" id="VectorBase:AALB20_028338"/>
<dbReference type="GO" id="GO:0003688">
    <property type="term" value="F:DNA replication origin binding"/>
    <property type="evidence" value="ECO:0007669"/>
    <property type="project" value="UniProtKB-UniRule"/>
</dbReference>
<keyword evidence="4 6" id="KW-0235">DNA replication</keyword>
<sequence length="612" mass="69226">MSRRPLEETPQKAAGDRRSTSYRGKEMLDEESPELPVIDELPERPQRRSLRARVRNRRYIDTSQSASDEENDANAGRANEEEDEIEELGCKVSSAMLFEDQHDVAGKSMYGFRTPKKRDSMRKLAAQASAQRRSEVLRTPTTPRTPTSLRTPSSVRPRGLMRLNTATIPQTPAQVRQIRKRAIGKALRDADEESDASYSAESTASDTESSNTSQSESDDAEEISEAVDTKSIRNARSRSPTGAIPKTTIPNVGPPKKRTMVKSVEHNYVPNSEHYFSNHTATKTLTSNHTLDLLATSRLPRDLMQRLLKENSAPLAHRERLQEAYDNYSLYFRKWMFLLAEGCSVMLYGIGSKLFLTQHFIDQMLRGYPVVLVQGYFPDLSIKDVLDLISSEVLKMRLSTANTHEALDKIERQFSKNPELHLFLVVNNLDGTALRNEAIQSTLGRLAAINNVHLIASIDNHIAPAMWDTSNLSAYNFVWFDVTTLHPYTVETSFENSLMVQNADAPAFDAMKRVVCSLTSNARGIFNTIVNYQLTNQKEQQQQYAGMAMPELYRQCRESFLVSSDAALRCQLTEFFDHKLLRFKRNYEGTEAVHIPLSLTLLQRFVDEQGAS</sequence>
<evidence type="ECO:0000313" key="11">
    <source>
        <dbReference type="Proteomes" id="UP000069272"/>
    </source>
</evidence>
<evidence type="ECO:0000256" key="3">
    <source>
        <dbReference type="ARBA" id="ARBA00019080"/>
    </source>
</evidence>
<organism evidence="10 11">
    <name type="scientific">Anopheles albimanus</name>
    <name type="common">New world malaria mosquito</name>
    <dbReference type="NCBI Taxonomy" id="7167"/>
    <lineage>
        <taxon>Eukaryota</taxon>
        <taxon>Metazoa</taxon>
        <taxon>Ecdysozoa</taxon>
        <taxon>Arthropoda</taxon>
        <taxon>Hexapoda</taxon>
        <taxon>Insecta</taxon>
        <taxon>Pterygota</taxon>
        <taxon>Neoptera</taxon>
        <taxon>Endopterygota</taxon>
        <taxon>Diptera</taxon>
        <taxon>Nematocera</taxon>
        <taxon>Culicoidea</taxon>
        <taxon>Culicidae</taxon>
        <taxon>Anophelinae</taxon>
        <taxon>Anopheles</taxon>
    </lineage>
</organism>
<proteinExistence type="inferred from homology"/>
<feature type="compositionally biased region" description="Basic and acidic residues" evidence="7">
    <location>
        <begin position="1"/>
        <end position="27"/>
    </location>
</feature>
<evidence type="ECO:0000256" key="4">
    <source>
        <dbReference type="ARBA" id="ARBA00022705"/>
    </source>
</evidence>
<evidence type="ECO:0000259" key="9">
    <source>
        <dbReference type="Pfam" id="PF24882"/>
    </source>
</evidence>
<evidence type="ECO:0000256" key="1">
    <source>
        <dbReference type="ARBA" id="ARBA00004123"/>
    </source>
</evidence>
<dbReference type="AlphaFoldDB" id="A0A182FPD9"/>
<dbReference type="CTD" id="4999"/>
<dbReference type="GO" id="GO:0006260">
    <property type="term" value="P:DNA replication"/>
    <property type="evidence" value="ECO:0007669"/>
    <property type="project" value="UniProtKB-UniRule"/>
</dbReference>
<evidence type="ECO:0000313" key="10">
    <source>
        <dbReference type="EnsemblMetazoa" id="AALB008403-PA"/>
    </source>
</evidence>
<feature type="region of interest" description="Disordered" evidence="7">
    <location>
        <begin position="1"/>
        <end position="86"/>
    </location>
</feature>
<comment type="subunit">
    <text evidence="6">Component of the origin recognition complex (ORC).</text>
</comment>
<comment type="subcellular location">
    <subcellularLocation>
        <location evidence="1 6">Nucleus</location>
    </subcellularLocation>
</comment>
<feature type="compositionally biased region" description="Low complexity" evidence="7">
    <location>
        <begin position="137"/>
        <end position="158"/>
    </location>
</feature>
<dbReference type="VEuPathDB" id="VectorBase:AALB008403"/>
<dbReference type="EnsemblMetazoa" id="AALB008403-RA">
    <property type="protein sequence ID" value="AALB008403-PA"/>
    <property type="gene ID" value="AALB008403"/>
</dbReference>
<dbReference type="InterPro" id="IPR056772">
    <property type="entry name" value="RecA-like_ORC2"/>
</dbReference>
<evidence type="ECO:0000256" key="2">
    <source>
        <dbReference type="ARBA" id="ARBA00007421"/>
    </source>
</evidence>
<feature type="compositionally biased region" description="Acidic residues" evidence="7">
    <location>
        <begin position="216"/>
        <end position="225"/>
    </location>
</feature>
<accession>A0A182FPD9</accession>
<dbReference type="Pfam" id="PF24882">
    <property type="entry name" value="WHD_ORC2"/>
    <property type="match status" value="1"/>
</dbReference>
<dbReference type="GO" id="GO:0005664">
    <property type="term" value="C:nuclear origin of replication recognition complex"/>
    <property type="evidence" value="ECO:0007669"/>
    <property type="project" value="UniProtKB-UniRule"/>
</dbReference>
<feature type="compositionally biased region" description="Basic residues" evidence="7">
    <location>
        <begin position="47"/>
        <end position="57"/>
    </location>
</feature>
<dbReference type="GeneID" id="118458707"/>
<evidence type="ECO:0000256" key="7">
    <source>
        <dbReference type="SAM" id="MobiDB-lite"/>
    </source>
</evidence>
<evidence type="ECO:0000259" key="8">
    <source>
        <dbReference type="Pfam" id="PF04084"/>
    </source>
</evidence>